<gene>
    <name evidence="4" type="primary">PRPF4_4</name>
    <name evidence="4" type="ORF">FOZ62_012012</name>
</gene>
<keyword evidence="4" id="KW-0687">Ribonucleoprotein</keyword>
<dbReference type="InterPro" id="IPR019775">
    <property type="entry name" value="WD40_repeat_CS"/>
</dbReference>
<feature type="non-terminal residue" evidence="4">
    <location>
        <position position="1"/>
    </location>
</feature>
<keyword evidence="2" id="KW-0677">Repeat</keyword>
<dbReference type="Pfam" id="PF00400">
    <property type="entry name" value="WD40"/>
    <property type="match status" value="3"/>
</dbReference>
<dbReference type="PROSITE" id="PS00678">
    <property type="entry name" value="WD_REPEATS_1"/>
    <property type="match status" value="2"/>
</dbReference>
<dbReference type="GO" id="GO:0030621">
    <property type="term" value="F:U4 snRNA binding"/>
    <property type="evidence" value="ECO:0007669"/>
    <property type="project" value="TreeGrafter"/>
</dbReference>
<protein>
    <submittedName>
        <fullName evidence="4">U4/U6 small nuclear ribonucleoprotein Prp4</fullName>
    </submittedName>
</protein>
<dbReference type="SMART" id="SM00320">
    <property type="entry name" value="WD40"/>
    <property type="match status" value="4"/>
</dbReference>
<dbReference type="PANTHER" id="PTHR19846">
    <property type="entry name" value="WD40 REPEAT PROTEIN"/>
    <property type="match status" value="1"/>
</dbReference>
<proteinExistence type="predicted"/>
<comment type="caution">
    <text evidence="4">The sequence shown here is derived from an EMBL/GenBank/DDBJ whole genome shotgun (WGS) entry which is preliminary data.</text>
</comment>
<evidence type="ECO:0000256" key="2">
    <source>
        <dbReference type="ARBA" id="ARBA00022737"/>
    </source>
</evidence>
<dbReference type="InterPro" id="IPR001680">
    <property type="entry name" value="WD40_rpt"/>
</dbReference>
<dbReference type="InterPro" id="IPR036322">
    <property type="entry name" value="WD40_repeat_dom_sf"/>
</dbReference>
<dbReference type="SUPFAM" id="SSF50978">
    <property type="entry name" value="WD40 repeat-like"/>
    <property type="match status" value="1"/>
</dbReference>
<feature type="repeat" description="WD" evidence="3">
    <location>
        <begin position="123"/>
        <end position="165"/>
    </location>
</feature>
<feature type="non-terminal residue" evidence="4">
    <location>
        <position position="194"/>
    </location>
</feature>
<dbReference type="Proteomes" id="UP000574390">
    <property type="component" value="Unassembled WGS sequence"/>
</dbReference>
<accession>A0A7J6RU32</accession>
<dbReference type="GO" id="GO:0017070">
    <property type="term" value="F:U6 snRNA binding"/>
    <property type="evidence" value="ECO:0007669"/>
    <property type="project" value="TreeGrafter"/>
</dbReference>
<reference evidence="4 5" key="1">
    <citation type="submission" date="2020-04" db="EMBL/GenBank/DDBJ databases">
        <title>Perkinsus olseni comparative genomics.</title>
        <authorList>
            <person name="Bogema D.R."/>
        </authorList>
    </citation>
    <scope>NUCLEOTIDE SEQUENCE [LARGE SCALE GENOMIC DNA]</scope>
    <source>
        <strain evidence="4">ATCC PRA-205</strain>
    </source>
</reference>
<evidence type="ECO:0000313" key="4">
    <source>
        <dbReference type="EMBL" id="KAF4723805.1"/>
    </source>
</evidence>
<feature type="repeat" description="WD" evidence="3">
    <location>
        <begin position="69"/>
        <end position="110"/>
    </location>
</feature>
<evidence type="ECO:0000256" key="3">
    <source>
        <dbReference type="PROSITE-ProRule" id="PRU00221"/>
    </source>
</evidence>
<dbReference type="GO" id="GO:0046540">
    <property type="term" value="C:U4/U6 x U5 tri-snRNP complex"/>
    <property type="evidence" value="ECO:0007669"/>
    <property type="project" value="TreeGrafter"/>
</dbReference>
<dbReference type="PROSITE" id="PS50294">
    <property type="entry name" value="WD_REPEATS_REGION"/>
    <property type="match status" value="2"/>
</dbReference>
<dbReference type="Gene3D" id="2.130.10.10">
    <property type="entry name" value="YVTN repeat-like/Quinoprotein amine dehydrogenase"/>
    <property type="match status" value="2"/>
</dbReference>
<name>A0A7J6RU32_PEROL</name>
<organism evidence="4 5">
    <name type="scientific">Perkinsus olseni</name>
    <name type="common">Perkinsus atlanticus</name>
    <dbReference type="NCBI Taxonomy" id="32597"/>
    <lineage>
        <taxon>Eukaryota</taxon>
        <taxon>Sar</taxon>
        <taxon>Alveolata</taxon>
        <taxon>Perkinsozoa</taxon>
        <taxon>Perkinsea</taxon>
        <taxon>Perkinsida</taxon>
        <taxon>Perkinsidae</taxon>
        <taxon>Perkinsus</taxon>
    </lineage>
</organism>
<dbReference type="AlphaFoldDB" id="A0A7J6RU32"/>
<sequence length="194" mass="20915">LRSAHSIEEFTGAGSESRPLSHIRLSKAARGADATSQAGRVAVASWSGYIGIWTADESMKRLYTLGTDGHGHSDRCQAVAWNPNGRQLASAGADHNICIWDLPTADADASIDDPVSLQPAAVLEGHELRVNNVEYVPVYPQLVASTSHDDTWRLWDIEKQEEILLQEGHNHPVFGLAIHPCGSLIATSDMSGVV</sequence>
<dbReference type="PROSITE" id="PS50082">
    <property type="entry name" value="WD_REPEATS_2"/>
    <property type="match status" value="2"/>
</dbReference>
<dbReference type="GO" id="GO:0000398">
    <property type="term" value="P:mRNA splicing, via spliceosome"/>
    <property type="evidence" value="ECO:0007669"/>
    <property type="project" value="TreeGrafter"/>
</dbReference>
<evidence type="ECO:0000256" key="1">
    <source>
        <dbReference type="ARBA" id="ARBA00022574"/>
    </source>
</evidence>
<keyword evidence="1 3" id="KW-0853">WD repeat</keyword>
<dbReference type="PANTHER" id="PTHR19846:SF0">
    <property type="entry name" value="PRE-MRNA PROCESSING FACTOR 4"/>
    <property type="match status" value="1"/>
</dbReference>
<dbReference type="InterPro" id="IPR015943">
    <property type="entry name" value="WD40/YVTN_repeat-like_dom_sf"/>
</dbReference>
<dbReference type="EMBL" id="JABANM010019851">
    <property type="protein sequence ID" value="KAF4723805.1"/>
    <property type="molecule type" value="Genomic_DNA"/>
</dbReference>
<evidence type="ECO:0000313" key="5">
    <source>
        <dbReference type="Proteomes" id="UP000574390"/>
    </source>
</evidence>